<dbReference type="InterPro" id="IPR013126">
    <property type="entry name" value="Hsp_70_fam"/>
</dbReference>
<dbReference type="SUPFAM" id="SSF100934">
    <property type="entry name" value="Heat shock protein 70kD (HSP70), C-terminal subdomain"/>
    <property type="match status" value="1"/>
</dbReference>
<keyword evidence="5 8" id="KW-0067">ATP-binding</keyword>
<name>A0A4Z1CAA6_9GAMM</name>
<dbReference type="Gene3D" id="3.30.420.40">
    <property type="match status" value="2"/>
</dbReference>
<feature type="compositionally biased region" description="Acidic residues" evidence="11">
    <location>
        <begin position="628"/>
        <end position="642"/>
    </location>
</feature>
<dbReference type="NCBIfam" id="TIGR02350">
    <property type="entry name" value="prok_dnaK"/>
    <property type="match status" value="1"/>
</dbReference>
<keyword evidence="4 8" id="KW-0547">Nucleotide-binding</keyword>
<dbReference type="PRINTS" id="PR00301">
    <property type="entry name" value="HEATSHOCK70"/>
</dbReference>
<dbReference type="PANTHER" id="PTHR19375">
    <property type="entry name" value="HEAT SHOCK PROTEIN 70KDA"/>
    <property type="match status" value="1"/>
</dbReference>
<dbReference type="Gene3D" id="3.90.640.10">
    <property type="entry name" value="Actin, Chain A, domain 4"/>
    <property type="match status" value="1"/>
</dbReference>
<dbReference type="RefSeq" id="WP_135803215.1">
    <property type="nucleotide sequence ID" value="NZ_SRPF01000002.1"/>
</dbReference>
<evidence type="ECO:0000313" key="12">
    <source>
        <dbReference type="EMBL" id="TGN40553.1"/>
    </source>
</evidence>
<dbReference type="FunFam" id="3.90.640.10:FF:000003">
    <property type="entry name" value="Molecular chaperone DnaK"/>
    <property type="match status" value="1"/>
</dbReference>
<dbReference type="FunFam" id="2.60.34.10:FF:000014">
    <property type="entry name" value="Chaperone protein DnaK HSP70"/>
    <property type="match status" value="1"/>
</dbReference>
<evidence type="ECO:0000256" key="5">
    <source>
        <dbReference type="ARBA" id="ARBA00022840"/>
    </source>
</evidence>
<dbReference type="HAMAP" id="MF_00332">
    <property type="entry name" value="DnaK"/>
    <property type="match status" value="1"/>
</dbReference>
<gene>
    <name evidence="8 12" type="primary">dnaK</name>
    <name evidence="12" type="ORF">E5Q11_09855</name>
</gene>
<feature type="compositionally biased region" description="Low complexity" evidence="11">
    <location>
        <begin position="606"/>
        <end position="622"/>
    </location>
</feature>
<reference evidence="12 13" key="1">
    <citation type="submission" date="2019-04" db="EMBL/GenBank/DDBJ databases">
        <authorList>
            <person name="Park S."/>
            <person name="Yoon J.-H."/>
        </authorList>
    </citation>
    <scope>NUCLEOTIDE SEQUENCE [LARGE SCALE GENOMIC DNA]</scope>
    <source>
        <strain evidence="12 13">HJM-18</strain>
    </source>
</reference>
<dbReference type="InterPro" id="IPR029048">
    <property type="entry name" value="HSP70_C_sf"/>
</dbReference>
<dbReference type="InterPro" id="IPR043129">
    <property type="entry name" value="ATPase_NBD"/>
</dbReference>
<dbReference type="GO" id="GO:0140662">
    <property type="term" value="F:ATP-dependent protein folding chaperone"/>
    <property type="evidence" value="ECO:0007669"/>
    <property type="project" value="InterPro"/>
</dbReference>
<comment type="induction">
    <text evidence="8">By stress conditions e.g. heat shock.</text>
</comment>
<dbReference type="EMBL" id="SRPF01000002">
    <property type="protein sequence ID" value="TGN40553.1"/>
    <property type="molecule type" value="Genomic_DNA"/>
</dbReference>
<dbReference type="Pfam" id="PF00012">
    <property type="entry name" value="HSP70"/>
    <property type="match status" value="1"/>
</dbReference>
<evidence type="ECO:0000256" key="10">
    <source>
        <dbReference type="SAM" id="Coils"/>
    </source>
</evidence>
<evidence type="ECO:0000256" key="6">
    <source>
        <dbReference type="ARBA" id="ARBA00023016"/>
    </source>
</evidence>
<comment type="function">
    <text evidence="8">Acts as a chaperone.</text>
</comment>
<dbReference type="PROSITE" id="PS00329">
    <property type="entry name" value="HSP70_2"/>
    <property type="match status" value="1"/>
</dbReference>
<evidence type="ECO:0000256" key="1">
    <source>
        <dbReference type="ARBA" id="ARBA00007381"/>
    </source>
</evidence>
<dbReference type="NCBIfam" id="NF003520">
    <property type="entry name" value="PRK05183.1"/>
    <property type="match status" value="1"/>
</dbReference>
<organism evidence="12 13">
    <name type="scientific">Marinobacter confluentis</name>
    <dbReference type="NCBI Taxonomy" id="1697557"/>
    <lineage>
        <taxon>Bacteria</taxon>
        <taxon>Pseudomonadati</taxon>
        <taxon>Pseudomonadota</taxon>
        <taxon>Gammaproteobacteria</taxon>
        <taxon>Pseudomonadales</taxon>
        <taxon>Marinobacteraceae</taxon>
        <taxon>Marinobacter</taxon>
    </lineage>
</organism>
<dbReference type="SUPFAM" id="SSF100920">
    <property type="entry name" value="Heat shock protein 70kD (HSP70), peptide-binding domain"/>
    <property type="match status" value="1"/>
</dbReference>
<accession>A0A4Z1CAA6</accession>
<dbReference type="FunFam" id="1.20.1270.10:FF:000001">
    <property type="entry name" value="Molecular chaperone DnaK"/>
    <property type="match status" value="1"/>
</dbReference>
<keyword evidence="6 8" id="KW-0346">Stress response</keyword>
<dbReference type="PROSITE" id="PS01036">
    <property type="entry name" value="HSP70_3"/>
    <property type="match status" value="1"/>
</dbReference>
<keyword evidence="13" id="KW-1185">Reference proteome</keyword>
<evidence type="ECO:0000256" key="2">
    <source>
        <dbReference type="ARBA" id="ARBA00014415"/>
    </source>
</evidence>
<dbReference type="SUPFAM" id="SSF53067">
    <property type="entry name" value="Actin-like ATPase domain"/>
    <property type="match status" value="2"/>
</dbReference>
<comment type="similarity">
    <text evidence="1 8 9">Belongs to the heat shock protein 70 family.</text>
</comment>
<feature type="region of interest" description="Disordered" evidence="11">
    <location>
        <begin position="592"/>
        <end position="642"/>
    </location>
</feature>
<evidence type="ECO:0000256" key="7">
    <source>
        <dbReference type="ARBA" id="ARBA00023186"/>
    </source>
</evidence>
<keyword evidence="3 8" id="KW-0597">Phosphoprotein</keyword>
<keyword evidence="10" id="KW-0175">Coiled coil</keyword>
<keyword evidence="7 8" id="KW-0143">Chaperone</keyword>
<proteinExistence type="evidence at transcript level"/>
<comment type="caution">
    <text evidence="12">The sequence shown here is derived from an EMBL/GenBank/DDBJ whole genome shotgun (WGS) entry which is preliminary data.</text>
</comment>
<protein>
    <recommendedName>
        <fullName evidence="2 8">Chaperone protein DnaK</fullName>
    </recommendedName>
    <alternativeName>
        <fullName evidence="8">HSP70</fullName>
    </alternativeName>
    <alternativeName>
        <fullName evidence="8">Heat shock 70 kDa protein</fullName>
    </alternativeName>
    <alternativeName>
        <fullName evidence="8">Heat shock protein 70</fullName>
    </alternativeName>
</protein>
<dbReference type="CDD" id="cd10234">
    <property type="entry name" value="ASKHA_NBD_HSP70_DnaK-like"/>
    <property type="match status" value="1"/>
</dbReference>
<evidence type="ECO:0000256" key="8">
    <source>
        <dbReference type="HAMAP-Rule" id="MF_00332"/>
    </source>
</evidence>
<dbReference type="InterPro" id="IPR029047">
    <property type="entry name" value="HSP70_peptide-bd_sf"/>
</dbReference>
<evidence type="ECO:0000256" key="3">
    <source>
        <dbReference type="ARBA" id="ARBA00022553"/>
    </source>
</evidence>
<feature type="coiled-coil region" evidence="10">
    <location>
        <begin position="562"/>
        <end position="589"/>
    </location>
</feature>
<sequence length="642" mass="69160">MSKIIGIDLGTTNSCVAIMDGDKVKVIENAEGDRTTPSIVAYTEDGETLVGQSAKRQAVTNPNNTLYAIKRLIGRRFEDDVVQKDIKMVPYKIAKADNGDAWVEVKGEKMAPPQISAEIIKKMKKTAEDYLGEKVTEAVITVPAYFNDSQRQATKDAGKIAGLDVKRIINEPTAAALAYGLDKKSGDRTVAVYDLGGGTFDISIIEIADVDGEHQFEVLATNGDTFLGGEDFDMKLIEYLADQFKKDSGIDLRGDSLAMQRLKEAAEKAKIELSSSQQTDVNLPYVTADASGPKHMNVKVTRAKLESLVEDLVERSLAPCRTALEDSGAKIGEIDEVILVGGQTRMPLVQEKVKNFFGKEARKDVNPDEAVAMGAAIQAAVLSGDVKDVLLLDVTPLTLGIETMGGVATPLIDKNTTIPTKKSQTFSTADDNQTAVTIHVVQGERKQAAQNKSLGRFDLADIPPAPRGTPQIEVTFDIDANGILNVSAKDKATGKEQSIVIKASSGLNDDEIEKMVQDAEANADEDRKFEELVQARNQGDAMVHTVRKTLTDAGDKVSDSEKESIEAAIKELEEALAGSDKDAIEAKTQKLTEASSEMAQKMYADQAEQAGGAGAEQPQGEAGKSDDAVDAEFEEVKDEDKR</sequence>
<dbReference type="OrthoDB" id="9766019at2"/>
<dbReference type="InterPro" id="IPR018181">
    <property type="entry name" value="Heat_shock_70_CS"/>
</dbReference>
<dbReference type="Gene3D" id="2.60.34.10">
    <property type="entry name" value="Substrate Binding Domain Of DNAk, Chain A, domain 1"/>
    <property type="match status" value="1"/>
</dbReference>
<dbReference type="GO" id="GO:0005524">
    <property type="term" value="F:ATP binding"/>
    <property type="evidence" value="ECO:0007669"/>
    <property type="project" value="UniProtKB-UniRule"/>
</dbReference>
<evidence type="ECO:0000313" key="13">
    <source>
        <dbReference type="Proteomes" id="UP000298325"/>
    </source>
</evidence>
<feature type="modified residue" description="Phosphothreonine; by autocatalysis" evidence="8">
    <location>
        <position position="199"/>
    </location>
</feature>
<dbReference type="NCBIfam" id="NF001413">
    <property type="entry name" value="PRK00290.1"/>
    <property type="match status" value="1"/>
</dbReference>
<dbReference type="Proteomes" id="UP000298325">
    <property type="component" value="Unassembled WGS sequence"/>
</dbReference>
<dbReference type="InterPro" id="IPR012725">
    <property type="entry name" value="Chaperone_DnaK"/>
</dbReference>
<evidence type="ECO:0000256" key="11">
    <source>
        <dbReference type="SAM" id="MobiDB-lite"/>
    </source>
</evidence>
<dbReference type="PROSITE" id="PS00297">
    <property type="entry name" value="HSP70_1"/>
    <property type="match status" value="1"/>
</dbReference>
<dbReference type="AlphaFoldDB" id="A0A4Z1CAA6"/>
<dbReference type="GO" id="GO:0051082">
    <property type="term" value="F:unfolded protein binding"/>
    <property type="evidence" value="ECO:0007669"/>
    <property type="project" value="InterPro"/>
</dbReference>
<evidence type="ECO:0000256" key="4">
    <source>
        <dbReference type="ARBA" id="ARBA00022741"/>
    </source>
</evidence>
<evidence type="ECO:0000256" key="9">
    <source>
        <dbReference type="RuleBase" id="RU003322"/>
    </source>
</evidence>
<dbReference type="Gene3D" id="1.20.1270.10">
    <property type="match status" value="1"/>
</dbReference>
<dbReference type="FunFam" id="3.30.420.40:FF:000004">
    <property type="entry name" value="Molecular chaperone DnaK"/>
    <property type="match status" value="1"/>
</dbReference>